<keyword evidence="3 6" id="KW-0812">Transmembrane</keyword>
<evidence type="ECO:0000256" key="6">
    <source>
        <dbReference type="SAM" id="Phobius"/>
    </source>
</evidence>
<accession>A0A916WZJ8</accession>
<keyword evidence="2" id="KW-1003">Cell membrane</keyword>
<dbReference type="GO" id="GO:0005886">
    <property type="term" value="C:plasma membrane"/>
    <property type="evidence" value="ECO:0007669"/>
    <property type="project" value="UniProtKB-SubCell"/>
</dbReference>
<dbReference type="PANTHER" id="PTHR30086">
    <property type="entry name" value="ARGININE EXPORTER PROTEIN ARGO"/>
    <property type="match status" value="1"/>
</dbReference>
<feature type="transmembrane region" description="Helical" evidence="6">
    <location>
        <begin position="149"/>
        <end position="170"/>
    </location>
</feature>
<proteinExistence type="predicted"/>
<reference evidence="7" key="1">
    <citation type="journal article" date="2014" name="Int. J. Syst. Evol. Microbiol.">
        <title>Complete genome sequence of Corynebacterium casei LMG S-19264T (=DSM 44701T), isolated from a smear-ripened cheese.</title>
        <authorList>
            <consortium name="US DOE Joint Genome Institute (JGI-PGF)"/>
            <person name="Walter F."/>
            <person name="Albersmeier A."/>
            <person name="Kalinowski J."/>
            <person name="Ruckert C."/>
        </authorList>
    </citation>
    <scope>NUCLEOTIDE SEQUENCE</scope>
    <source>
        <strain evidence="7">CGMCC 1.12827</strain>
    </source>
</reference>
<comment type="subcellular location">
    <subcellularLocation>
        <location evidence="1">Cell membrane</location>
        <topology evidence="1">Multi-pass membrane protein</topology>
    </subcellularLocation>
</comment>
<feature type="transmembrane region" description="Helical" evidence="6">
    <location>
        <begin position="6"/>
        <end position="30"/>
    </location>
</feature>
<dbReference type="Pfam" id="PF01810">
    <property type="entry name" value="LysE"/>
    <property type="match status" value="1"/>
</dbReference>
<dbReference type="Proteomes" id="UP000621454">
    <property type="component" value="Unassembled WGS sequence"/>
</dbReference>
<feature type="transmembrane region" description="Helical" evidence="6">
    <location>
        <begin position="74"/>
        <end position="95"/>
    </location>
</feature>
<keyword evidence="4 6" id="KW-1133">Transmembrane helix</keyword>
<evidence type="ECO:0000256" key="2">
    <source>
        <dbReference type="ARBA" id="ARBA00022475"/>
    </source>
</evidence>
<name>A0A916WZJ8_9ACTN</name>
<dbReference type="EMBL" id="BMGC01000040">
    <property type="protein sequence ID" value="GGB44850.1"/>
    <property type="molecule type" value="Genomic_DNA"/>
</dbReference>
<dbReference type="RefSeq" id="WP_188588313.1">
    <property type="nucleotide sequence ID" value="NZ_BMGC01000040.1"/>
</dbReference>
<dbReference type="GO" id="GO:0015171">
    <property type="term" value="F:amino acid transmembrane transporter activity"/>
    <property type="evidence" value="ECO:0007669"/>
    <property type="project" value="TreeGrafter"/>
</dbReference>
<dbReference type="PANTHER" id="PTHR30086:SF20">
    <property type="entry name" value="ARGININE EXPORTER PROTEIN ARGO-RELATED"/>
    <property type="match status" value="1"/>
</dbReference>
<dbReference type="InterPro" id="IPR001123">
    <property type="entry name" value="LeuE-type"/>
</dbReference>
<protein>
    <submittedName>
        <fullName evidence="7">Amino acid transporter</fullName>
    </submittedName>
</protein>
<organism evidence="7 8">
    <name type="scientific">Gordonia jinhuaensis</name>
    <dbReference type="NCBI Taxonomy" id="1517702"/>
    <lineage>
        <taxon>Bacteria</taxon>
        <taxon>Bacillati</taxon>
        <taxon>Actinomycetota</taxon>
        <taxon>Actinomycetes</taxon>
        <taxon>Mycobacteriales</taxon>
        <taxon>Gordoniaceae</taxon>
        <taxon>Gordonia</taxon>
    </lineage>
</organism>
<evidence type="ECO:0000313" key="7">
    <source>
        <dbReference type="EMBL" id="GGB44850.1"/>
    </source>
</evidence>
<sequence>MNTLVLVALTGLMTGAGLIVAIGPQNAYLLRQGVMRRHVVPIVVVCVVSDVVLIVGGVAGLGAVVTAWPPLITVAKIVGGLYVCALGVAALRRALRPSAMAIDAGPTAVSAASVVAATLALTWLNPHVYLDTVLMLGSVANSKGPQGRWFFAVGACLASLLWFSALGWGATRLAPLFSRPRAWQVLDAGIAVVMAVVGIGMFASV</sequence>
<feature type="transmembrane region" description="Helical" evidence="6">
    <location>
        <begin position="107"/>
        <end position="129"/>
    </location>
</feature>
<evidence type="ECO:0000256" key="4">
    <source>
        <dbReference type="ARBA" id="ARBA00022989"/>
    </source>
</evidence>
<evidence type="ECO:0000256" key="3">
    <source>
        <dbReference type="ARBA" id="ARBA00022692"/>
    </source>
</evidence>
<evidence type="ECO:0000256" key="1">
    <source>
        <dbReference type="ARBA" id="ARBA00004651"/>
    </source>
</evidence>
<comment type="caution">
    <text evidence="7">The sequence shown here is derived from an EMBL/GenBank/DDBJ whole genome shotgun (WGS) entry which is preliminary data.</text>
</comment>
<dbReference type="AlphaFoldDB" id="A0A916WZJ8"/>
<reference evidence="7" key="2">
    <citation type="submission" date="2020-09" db="EMBL/GenBank/DDBJ databases">
        <authorList>
            <person name="Sun Q."/>
            <person name="Zhou Y."/>
        </authorList>
    </citation>
    <scope>NUCLEOTIDE SEQUENCE</scope>
    <source>
        <strain evidence="7">CGMCC 1.12827</strain>
    </source>
</reference>
<keyword evidence="8" id="KW-1185">Reference proteome</keyword>
<evidence type="ECO:0000256" key="5">
    <source>
        <dbReference type="ARBA" id="ARBA00023136"/>
    </source>
</evidence>
<feature type="transmembrane region" description="Helical" evidence="6">
    <location>
        <begin position="182"/>
        <end position="203"/>
    </location>
</feature>
<keyword evidence="5 6" id="KW-0472">Membrane</keyword>
<feature type="transmembrane region" description="Helical" evidence="6">
    <location>
        <begin position="42"/>
        <end position="68"/>
    </location>
</feature>
<gene>
    <name evidence="7" type="ORF">GCM10011489_35380</name>
</gene>
<evidence type="ECO:0000313" key="8">
    <source>
        <dbReference type="Proteomes" id="UP000621454"/>
    </source>
</evidence>